<comment type="caution">
    <text evidence="1">The sequence shown here is derived from an EMBL/GenBank/DDBJ whole genome shotgun (WGS) entry which is preliminary data.</text>
</comment>
<evidence type="ECO:0000313" key="1">
    <source>
        <dbReference type="EMBL" id="GIY14461.1"/>
    </source>
</evidence>
<dbReference type="Proteomes" id="UP001054945">
    <property type="component" value="Unassembled WGS sequence"/>
</dbReference>
<reference evidence="1 2" key="1">
    <citation type="submission" date="2021-06" db="EMBL/GenBank/DDBJ databases">
        <title>Caerostris extrusa draft genome.</title>
        <authorList>
            <person name="Kono N."/>
            <person name="Arakawa K."/>
        </authorList>
    </citation>
    <scope>NUCLEOTIDE SEQUENCE [LARGE SCALE GENOMIC DNA]</scope>
</reference>
<protein>
    <submittedName>
        <fullName evidence="1">Uncharacterized protein</fullName>
    </submittedName>
</protein>
<proteinExistence type="predicted"/>
<dbReference type="EMBL" id="BPLR01007088">
    <property type="protein sequence ID" value="GIY14461.1"/>
    <property type="molecule type" value="Genomic_DNA"/>
</dbReference>
<gene>
    <name evidence="1" type="ORF">CEXT_490081</name>
</gene>
<dbReference type="AlphaFoldDB" id="A0AAV4R066"/>
<organism evidence="1 2">
    <name type="scientific">Caerostris extrusa</name>
    <name type="common">Bark spider</name>
    <name type="synonym">Caerostris bankana</name>
    <dbReference type="NCBI Taxonomy" id="172846"/>
    <lineage>
        <taxon>Eukaryota</taxon>
        <taxon>Metazoa</taxon>
        <taxon>Ecdysozoa</taxon>
        <taxon>Arthropoda</taxon>
        <taxon>Chelicerata</taxon>
        <taxon>Arachnida</taxon>
        <taxon>Araneae</taxon>
        <taxon>Araneomorphae</taxon>
        <taxon>Entelegynae</taxon>
        <taxon>Araneoidea</taxon>
        <taxon>Araneidae</taxon>
        <taxon>Caerostris</taxon>
    </lineage>
</organism>
<name>A0AAV4R066_CAEEX</name>
<evidence type="ECO:0000313" key="2">
    <source>
        <dbReference type="Proteomes" id="UP001054945"/>
    </source>
</evidence>
<accession>A0AAV4R066</accession>
<sequence>MRAKPPTEGEVVFPDATLHHLRENPCVSNDRGEKVITLREKSSFISGSRLPAQITARGVEGIFGRMRPHPAPLIAGIGKLTSRTSEDEQNSLTGGRGRAFPEATLHQLRENAGTSRVSDDRGEKVLVEAVVLRAPITLREKSSFISGNHLPAGGVEEYLGGMRPTSSAANCGDPVSKNTRFPGGVPKRKGFCC</sequence>
<keyword evidence="2" id="KW-1185">Reference proteome</keyword>